<comment type="catalytic activity">
    <reaction evidence="15">
        <text>a ubiquinone + NADH + 5 H(+)(in) = a ubiquinol + NAD(+) + 4 H(+)(out)</text>
        <dbReference type="Rhea" id="RHEA:29091"/>
        <dbReference type="Rhea" id="RHEA-COMP:9565"/>
        <dbReference type="Rhea" id="RHEA-COMP:9566"/>
        <dbReference type="ChEBI" id="CHEBI:15378"/>
        <dbReference type="ChEBI" id="CHEBI:16389"/>
        <dbReference type="ChEBI" id="CHEBI:17976"/>
        <dbReference type="ChEBI" id="CHEBI:57540"/>
        <dbReference type="ChEBI" id="CHEBI:57945"/>
        <dbReference type="EC" id="7.1.1.2"/>
    </reaction>
</comment>
<keyword evidence="13 16" id="KW-0472">Membrane</keyword>
<keyword evidence="6" id="KW-0679">Respiratory chain</keyword>
<keyword evidence="9" id="KW-0249">Electron transport</keyword>
<dbReference type="EMBL" id="KX356030">
    <property type="protein sequence ID" value="APT41430.1"/>
    <property type="molecule type" value="Genomic_DNA"/>
</dbReference>
<organism evidence="17">
    <name type="scientific">Brumptomyia travassosi</name>
    <dbReference type="NCBI Taxonomy" id="1807770"/>
    <lineage>
        <taxon>Eukaryota</taxon>
        <taxon>Metazoa</taxon>
        <taxon>Ecdysozoa</taxon>
        <taxon>Arthropoda</taxon>
        <taxon>Hexapoda</taxon>
        <taxon>Insecta</taxon>
        <taxon>Pterygota</taxon>
        <taxon>Neoptera</taxon>
        <taxon>Endopterygota</taxon>
        <taxon>Diptera</taxon>
        <taxon>Nematocera</taxon>
        <taxon>Psychodoidea</taxon>
        <taxon>Psychodidae</taxon>
    </lineage>
</organism>
<dbReference type="InterPro" id="IPR050269">
    <property type="entry name" value="ComplexI_Subunit6"/>
</dbReference>
<evidence type="ECO:0000256" key="11">
    <source>
        <dbReference type="ARBA" id="ARBA00023027"/>
    </source>
</evidence>
<gene>
    <name evidence="17" type="primary">ND6</name>
</gene>
<evidence type="ECO:0000313" key="17">
    <source>
        <dbReference type="EMBL" id="APT41430.1"/>
    </source>
</evidence>
<geneLocation type="mitochondrion" evidence="17"/>
<keyword evidence="12 17" id="KW-0496">Mitochondrion</keyword>
<evidence type="ECO:0000256" key="1">
    <source>
        <dbReference type="ARBA" id="ARBA00004225"/>
    </source>
</evidence>
<name>A0A343AW74_9DIPT</name>
<sequence length="175" mass="20355">MLNLMFSSISTITSIMFMFMSHPLAMGLMLLVQTTLIALIIGLMMKTFWFSYILFLTFLGGMLILFIYITSLAANEMFTFSSKMLLIFMTTISLIMTILLITDKTLISYFIHNNEMMNFFNMKFLFKENILNLNKLYNFPTNLIMLMMVIYLLLTLIIIVKITNFNSGPLRANYN</sequence>
<comment type="subcellular location">
    <subcellularLocation>
        <location evidence="1">Mitochondrion membrane</location>
        <topology evidence="1">Multi-pass membrane protein</topology>
    </subcellularLocation>
</comment>
<comment type="similarity">
    <text evidence="2">Belongs to the complex I subunit 6 family.</text>
</comment>
<dbReference type="GO" id="GO:0008137">
    <property type="term" value="F:NADH dehydrogenase (ubiquinone) activity"/>
    <property type="evidence" value="ECO:0007669"/>
    <property type="project" value="UniProtKB-EC"/>
</dbReference>
<feature type="transmembrane region" description="Helical" evidence="16">
    <location>
        <begin position="85"/>
        <end position="111"/>
    </location>
</feature>
<feature type="transmembrane region" description="Helical" evidence="16">
    <location>
        <begin position="24"/>
        <end position="43"/>
    </location>
</feature>
<dbReference type="GO" id="GO:0031966">
    <property type="term" value="C:mitochondrial membrane"/>
    <property type="evidence" value="ECO:0007669"/>
    <property type="project" value="UniProtKB-SubCell"/>
</dbReference>
<keyword evidence="7 16" id="KW-0812">Transmembrane</keyword>
<evidence type="ECO:0000256" key="6">
    <source>
        <dbReference type="ARBA" id="ARBA00022660"/>
    </source>
</evidence>
<evidence type="ECO:0000256" key="5">
    <source>
        <dbReference type="ARBA" id="ARBA00022448"/>
    </source>
</evidence>
<evidence type="ECO:0000256" key="9">
    <source>
        <dbReference type="ARBA" id="ARBA00022982"/>
    </source>
</evidence>
<keyword evidence="10 16" id="KW-1133">Transmembrane helix</keyword>
<dbReference type="AlphaFoldDB" id="A0A343AW74"/>
<evidence type="ECO:0000256" key="13">
    <source>
        <dbReference type="ARBA" id="ARBA00023136"/>
    </source>
</evidence>
<keyword evidence="11" id="KW-0520">NAD</keyword>
<proteinExistence type="inferred from homology"/>
<protein>
    <recommendedName>
        <fullName evidence="4">NADH-ubiquinone oxidoreductase chain 6</fullName>
        <ecNumber evidence="3">7.1.1.2</ecNumber>
    </recommendedName>
    <alternativeName>
        <fullName evidence="14">NADH dehydrogenase subunit 6</fullName>
    </alternativeName>
</protein>
<accession>A0A343AW74</accession>
<reference evidence="17" key="1">
    <citation type="submission" date="2016-05" db="EMBL/GenBank/DDBJ databases">
        <title>Phylogenomics of neotropical sand flies (Diptera, Psychodidae): an assessment of the genome skimming approach.</title>
        <authorList>
            <person name="Kocher A."/>
            <person name="Verschuren P."/>
            <person name="Gantier J.-C."/>
            <person name="Jeziorski C."/>
            <person name="Girod R."/>
            <person name="Murienne J."/>
        </authorList>
    </citation>
    <scope>NUCLEOTIDE SEQUENCE</scope>
</reference>
<evidence type="ECO:0000256" key="10">
    <source>
        <dbReference type="ARBA" id="ARBA00022989"/>
    </source>
</evidence>
<evidence type="ECO:0000256" key="3">
    <source>
        <dbReference type="ARBA" id="ARBA00012944"/>
    </source>
</evidence>
<evidence type="ECO:0000256" key="7">
    <source>
        <dbReference type="ARBA" id="ARBA00022692"/>
    </source>
</evidence>
<evidence type="ECO:0000256" key="4">
    <source>
        <dbReference type="ARBA" id="ARBA00021095"/>
    </source>
</evidence>
<dbReference type="EC" id="7.1.1.2" evidence="3"/>
<dbReference type="PANTHER" id="PTHR11435:SF1">
    <property type="entry name" value="NADH-UBIQUINONE OXIDOREDUCTASE CHAIN 6"/>
    <property type="match status" value="1"/>
</dbReference>
<feature type="transmembrane region" description="Helical" evidence="16">
    <location>
        <begin position="49"/>
        <end position="73"/>
    </location>
</feature>
<evidence type="ECO:0000256" key="15">
    <source>
        <dbReference type="ARBA" id="ARBA00049551"/>
    </source>
</evidence>
<keyword evidence="5" id="KW-0813">Transport</keyword>
<evidence type="ECO:0000256" key="2">
    <source>
        <dbReference type="ARBA" id="ARBA00005698"/>
    </source>
</evidence>
<feature type="transmembrane region" description="Helical" evidence="16">
    <location>
        <begin position="143"/>
        <end position="162"/>
    </location>
</feature>
<keyword evidence="8" id="KW-1278">Translocase</keyword>
<dbReference type="PANTHER" id="PTHR11435">
    <property type="entry name" value="NADH UBIQUINONE OXIDOREDUCTASE SUBUNIT ND6"/>
    <property type="match status" value="1"/>
</dbReference>
<evidence type="ECO:0000256" key="12">
    <source>
        <dbReference type="ARBA" id="ARBA00023128"/>
    </source>
</evidence>
<evidence type="ECO:0000256" key="14">
    <source>
        <dbReference type="ARBA" id="ARBA00031019"/>
    </source>
</evidence>
<evidence type="ECO:0000256" key="8">
    <source>
        <dbReference type="ARBA" id="ARBA00022967"/>
    </source>
</evidence>
<evidence type="ECO:0000256" key="16">
    <source>
        <dbReference type="SAM" id="Phobius"/>
    </source>
</evidence>